<dbReference type="InterPro" id="IPR000835">
    <property type="entry name" value="HTH_MarR-typ"/>
</dbReference>
<dbReference type="InterPro" id="IPR036390">
    <property type="entry name" value="WH_DNA-bd_sf"/>
</dbReference>
<dbReference type="PANTHER" id="PTHR42756:SF1">
    <property type="entry name" value="TRANSCRIPTIONAL REPRESSOR OF EMRAB OPERON"/>
    <property type="match status" value="1"/>
</dbReference>
<evidence type="ECO:0000256" key="1">
    <source>
        <dbReference type="ARBA" id="ARBA00023015"/>
    </source>
</evidence>
<dbReference type="PROSITE" id="PS01117">
    <property type="entry name" value="HTH_MARR_1"/>
    <property type="match status" value="1"/>
</dbReference>
<evidence type="ECO:0000313" key="6">
    <source>
        <dbReference type="Proteomes" id="UP001285263"/>
    </source>
</evidence>
<dbReference type="SMART" id="SM00347">
    <property type="entry name" value="HTH_MARR"/>
    <property type="match status" value="1"/>
</dbReference>
<keyword evidence="1" id="KW-0805">Transcription regulation</keyword>
<dbReference type="SUPFAM" id="SSF46785">
    <property type="entry name" value="Winged helix' DNA-binding domain"/>
    <property type="match status" value="1"/>
</dbReference>
<sequence>MLQEFYLPNVYERSESLGWLLKRLQQSLVGYAERQLCREGLTHAQWGPLLMLSVNGPSSVAKLVEQLGTDAGAMTRLLDRLEAKGLCARERSSEDRRVVMLSLTEEGKRITQDLTAVLADDFNAHLEGFTHDEWRQLISFLQRMLATGERLRGADSPPADASPQESSAD</sequence>
<gene>
    <name evidence="5" type="ORF">SNE35_17085</name>
</gene>
<keyword evidence="3" id="KW-0804">Transcription</keyword>
<dbReference type="InterPro" id="IPR023187">
    <property type="entry name" value="Tscrpt_reg_MarR-type_CS"/>
</dbReference>
<dbReference type="PANTHER" id="PTHR42756">
    <property type="entry name" value="TRANSCRIPTIONAL REGULATOR, MARR"/>
    <property type="match status" value="1"/>
</dbReference>
<comment type="caution">
    <text evidence="5">The sequence shown here is derived from an EMBL/GenBank/DDBJ whole genome shotgun (WGS) entry which is preliminary data.</text>
</comment>
<proteinExistence type="predicted"/>
<dbReference type="Proteomes" id="UP001285263">
    <property type="component" value="Unassembled WGS sequence"/>
</dbReference>
<dbReference type="Pfam" id="PF01047">
    <property type="entry name" value="MarR"/>
    <property type="match status" value="1"/>
</dbReference>
<name>A0ABU5DKE8_9BURK</name>
<accession>A0ABU5DKE8</accession>
<keyword evidence="6" id="KW-1185">Reference proteome</keyword>
<dbReference type="PROSITE" id="PS50995">
    <property type="entry name" value="HTH_MARR_2"/>
    <property type="match status" value="1"/>
</dbReference>
<protein>
    <submittedName>
        <fullName evidence="5">MarR family transcriptional regulator</fullName>
    </submittedName>
</protein>
<dbReference type="Gene3D" id="1.10.10.10">
    <property type="entry name" value="Winged helix-like DNA-binding domain superfamily/Winged helix DNA-binding domain"/>
    <property type="match status" value="1"/>
</dbReference>
<feature type="domain" description="HTH marR-type" evidence="4">
    <location>
        <begin position="14"/>
        <end position="146"/>
    </location>
</feature>
<evidence type="ECO:0000256" key="3">
    <source>
        <dbReference type="ARBA" id="ARBA00023163"/>
    </source>
</evidence>
<evidence type="ECO:0000259" key="4">
    <source>
        <dbReference type="PROSITE" id="PS50995"/>
    </source>
</evidence>
<dbReference type="InterPro" id="IPR036388">
    <property type="entry name" value="WH-like_DNA-bd_sf"/>
</dbReference>
<dbReference type="EMBL" id="JAXCLA010000005">
    <property type="protein sequence ID" value="MDY0746236.1"/>
    <property type="molecule type" value="Genomic_DNA"/>
</dbReference>
<reference evidence="5 6" key="1">
    <citation type="submission" date="2023-11" db="EMBL/GenBank/DDBJ databases">
        <title>Paucibacter sp. nov., isolated from fresh soil in Korea.</title>
        <authorList>
            <person name="Le N.T.T."/>
        </authorList>
    </citation>
    <scope>NUCLEOTIDE SEQUENCE [LARGE SCALE GENOMIC DNA]</scope>
    <source>
        <strain evidence="5 6">R3-3</strain>
    </source>
</reference>
<dbReference type="PRINTS" id="PR00598">
    <property type="entry name" value="HTHMARR"/>
</dbReference>
<keyword evidence="2" id="KW-0238">DNA-binding</keyword>
<evidence type="ECO:0000256" key="2">
    <source>
        <dbReference type="ARBA" id="ARBA00023125"/>
    </source>
</evidence>
<organism evidence="5 6">
    <name type="scientific">Roseateles agri</name>
    <dbReference type="NCBI Taxonomy" id="3098619"/>
    <lineage>
        <taxon>Bacteria</taxon>
        <taxon>Pseudomonadati</taxon>
        <taxon>Pseudomonadota</taxon>
        <taxon>Betaproteobacteria</taxon>
        <taxon>Burkholderiales</taxon>
        <taxon>Sphaerotilaceae</taxon>
        <taxon>Roseateles</taxon>
    </lineage>
</organism>
<evidence type="ECO:0000313" key="5">
    <source>
        <dbReference type="EMBL" id="MDY0746236.1"/>
    </source>
</evidence>
<dbReference type="RefSeq" id="WP_320424133.1">
    <property type="nucleotide sequence ID" value="NZ_JAXCLA010000005.1"/>
</dbReference>